<dbReference type="Gene3D" id="2.60.40.150">
    <property type="entry name" value="C2 domain"/>
    <property type="match status" value="2"/>
</dbReference>
<dbReference type="AlphaFoldDB" id="A0A812DAA4"/>
<dbReference type="GO" id="GO:0005509">
    <property type="term" value="F:calcium ion binding"/>
    <property type="evidence" value="ECO:0007669"/>
    <property type="project" value="TreeGrafter"/>
</dbReference>
<evidence type="ECO:0000256" key="1">
    <source>
        <dbReference type="SAM" id="Phobius"/>
    </source>
</evidence>
<feature type="domain" description="C2" evidence="2">
    <location>
        <begin position="288"/>
        <end position="432"/>
    </location>
</feature>
<dbReference type="SUPFAM" id="SSF49562">
    <property type="entry name" value="C2 domain (Calcium/lipid-binding domain, CaLB)"/>
    <property type="match status" value="2"/>
</dbReference>
<dbReference type="PANTHER" id="PTHR10024">
    <property type="entry name" value="SYNAPTOTAGMIN"/>
    <property type="match status" value="1"/>
</dbReference>
<feature type="domain" description="C2" evidence="2">
    <location>
        <begin position="145"/>
        <end position="285"/>
    </location>
</feature>
<name>A0A812DAA4_ACAPH</name>
<accession>A0A812DAA4</accession>
<keyword evidence="1" id="KW-0812">Transmembrane</keyword>
<gene>
    <name evidence="3" type="ORF">SPHA_49325</name>
</gene>
<dbReference type="GO" id="GO:0070382">
    <property type="term" value="C:exocytic vesicle"/>
    <property type="evidence" value="ECO:0007669"/>
    <property type="project" value="TreeGrafter"/>
</dbReference>
<dbReference type="GO" id="GO:0005544">
    <property type="term" value="F:calcium-dependent phospholipid binding"/>
    <property type="evidence" value="ECO:0007669"/>
    <property type="project" value="TreeGrafter"/>
</dbReference>
<dbReference type="PROSITE" id="PS50004">
    <property type="entry name" value="C2"/>
    <property type="match status" value="2"/>
</dbReference>
<dbReference type="GO" id="GO:0005886">
    <property type="term" value="C:plasma membrane"/>
    <property type="evidence" value="ECO:0007669"/>
    <property type="project" value="TreeGrafter"/>
</dbReference>
<dbReference type="GO" id="GO:0030276">
    <property type="term" value="F:clathrin binding"/>
    <property type="evidence" value="ECO:0007669"/>
    <property type="project" value="TreeGrafter"/>
</dbReference>
<dbReference type="InterPro" id="IPR000008">
    <property type="entry name" value="C2_dom"/>
</dbReference>
<feature type="transmembrane region" description="Helical" evidence="1">
    <location>
        <begin position="25"/>
        <end position="49"/>
    </location>
</feature>
<reference evidence="3" key="1">
    <citation type="submission" date="2021-01" db="EMBL/GenBank/DDBJ databases">
        <authorList>
            <person name="Li R."/>
            <person name="Bekaert M."/>
        </authorList>
    </citation>
    <scope>NUCLEOTIDE SEQUENCE</scope>
    <source>
        <strain evidence="3">Farmed</strain>
    </source>
</reference>
<evidence type="ECO:0000313" key="3">
    <source>
        <dbReference type="EMBL" id="CAE1292536.1"/>
    </source>
</evidence>
<dbReference type="Proteomes" id="UP000597762">
    <property type="component" value="Unassembled WGS sequence"/>
</dbReference>
<dbReference type="SMART" id="SM00239">
    <property type="entry name" value="C2"/>
    <property type="match status" value="2"/>
</dbReference>
<protein>
    <recommendedName>
        <fullName evidence="2">C2 domain-containing protein</fullName>
    </recommendedName>
</protein>
<sequence length="436" mass="50553">MDSHNFSAILQTPFEIVSLDPWTRLGIVAGCALFFVILILIVVCSLSPFCPLFHCCPFNQKFIKKEEREYLQSSYGTLDVKPSNKKKVLKPYAMDIQREVESSDWSDGNVSEHMDLSVTKVDKKETKLPPNSDDELNFQEKSLKGGGHLCYKIRYEKEESKLVIKVIKATDLPLVLHNQISADNYVRIRLYRTRRPFLNLGRNKPNKSFPLNTLDLELQTKIQRKTRSPVFNESFDIYVDQKHLKDYTMRLQLCDFDQLSCHTVQGDIVVSLRELKKLDNEDELFDQPFCEPIQDLLGDMNICLTFLPTSEKLCLKIVRALSLPMMNKEKKSTDTYVRISLMCDGRQMKKAKTAVRESTLNPIFNESFIFDVPSNQLQNIYFILSVYHHHVGSEKTGYLIGRIYLGEYFDMGAKVHWQEMIKNSRKEIGAWYKIKG</sequence>
<dbReference type="Pfam" id="PF00168">
    <property type="entry name" value="C2"/>
    <property type="match status" value="2"/>
</dbReference>
<dbReference type="EMBL" id="CAHIKZ030002811">
    <property type="protein sequence ID" value="CAE1292536.1"/>
    <property type="molecule type" value="Genomic_DNA"/>
</dbReference>
<dbReference type="InterPro" id="IPR035892">
    <property type="entry name" value="C2_domain_sf"/>
</dbReference>
<dbReference type="GO" id="GO:0001786">
    <property type="term" value="F:phosphatidylserine binding"/>
    <property type="evidence" value="ECO:0007669"/>
    <property type="project" value="TreeGrafter"/>
</dbReference>
<dbReference type="GO" id="GO:0017156">
    <property type="term" value="P:calcium-ion regulated exocytosis"/>
    <property type="evidence" value="ECO:0007669"/>
    <property type="project" value="TreeGrafter"/>
</dbReference>
<comment type="caution">
    <text evidence="3">The sequence shown here is derived from an EMBL/GenBank/DDBJ whole genome shotgun (WGS) entry which is preliminary data.</text>
</comment>
<organism evidence="3 4">
    <name type="scientific">Acanthosepion pharaonis</name>
    <name type="common">Pharaoh cuttlefish</name>
    <name type="synonym">Sepia pharaonis</name>
    <dbReference type="NCBI Taxonomy" id="158019"/>
    <lineage>
        <taxon>Eukaryota</taxon>
        <taxon>Metazoa</taxon>
        <taxon>Spiralia</taxon>
        <taxon>Lophotrochozoa</taxon>
        <taxon>Mollusca</taxon>
        <taxon>Cephalopoda</taxon>
        <taxon>Coleoidea</taxon>
        <taxon>Decapodiformes</taxon>
        <taxon>Sepiida</taxon>
        <taxon>Sepiina</taxon>
        <taxon>Sepiidae</taxon>
        <taxon>Acanthosepion</taxon>
    </lineage>
</organism>
<dbReference type="CDD" id="cd00276">
    <property type="entry name" value="C2B_Synaptotagmin"/>
    <property type="match status" value="1"/>
</dbReference>
<keyword evidence="1" id="KW-1133">Transmembrane helix</keyword>
<dbReference type="OrthoDB" id="67700at2759"/>
<evidence type="ECO:0000313" key="4">
    <source>
        <dbReference type="Proteomes" id="UP000597762"/>
    </source>
</evidence>
<dbReference type="GO" id="GO:0000149">
    <property type="term" value="F:SNARE binding"/>
    <property type="evidence" value="ECO:0007669"/>
    <property type="project" value="TreeGrafter"/>
</dbReference>
<keyword evidence="1" id="KW-0472">Membrane</keyword>
<evidence type="ECO:0000259" key="2">
    <source>
        <dbReference type="PROSITE" id="PS50004"/>
    </source>
</evidence>
<proteinExistence type="predicted"/>
<keyword evidence="4" id="KW-1185">Reference proteome</keyword>